<dbReference type="Gene3D" id="1.10.1040.10">
    <property type="entry name" value="N-(1-d-carboxylethyl)-l-norvaline Dehydrogenase, domain 2"/>
    <property type="match status" value="1"/>
</dbReference>
<evidence type="ECO:0000256" key="1">
    <source>
        <dbReference type="ARBA" id="ARBA00023002"/>
    </source>
</evidence>
<dbReference type="InterPro" id="IPR048666">
    <property type="entry name" value="RedAm-like_C"/>
</dbReference>
<dbReference type="Pfam" id="PF21761">
    <property type="entry name" value="RedAm-like_C"/>
    <property type="match status" value="1"/>
</dbReference>
<dbReference type="InterPro" id="IPR013328">
    <property type="entry name" value="6PGD_dom2"/>
</dbReference>
<dbReference type="EC" id="1.1.1.60" evidence="4"/>
<dbReference type="InterPro" id="IPR015815">
    <property type="entry name" value="HIBADH-related"/>
</dbReference>
<sequence>MTDISVIGLGAMGSALARAQIAAGRSVTVWNRSPEKATPLVAEGAIVAATASEAIAASPVTITCVKSHPQTMGILQNASNALPGKTIIELSTGGATEAEDLAHFLEGAGAEWMFGIINAYPHMIGNEDVVLSVVGTEEQWTSHSPIITSMGGSSVHVGDQAGMLAALFAGLFTVRQGFMWGMIYGAIACKKAGISMQAFSDLVPISMGMMKPYYDYFAATVPNATYDDPPATMQTYAAALEDVLASFEALGARDELPRLFVDMANKGMAAGYEDKALTAIIEVLAQDRAD</sequence>
<dbReference type="Proteomes" id="UP000201838">
    <property type="component" value="Unassembled WGS sequence"/>
</dbReference>
<dbReference type="PANTHER" id="PTHR43580:SF2">
    <property type="entry name" value="CYTOKINE-LIKE NUCLEAR FACTOR N-PAC"/>
    <property type="match status" value="1"/>
</dbReference>
<keyword evidence="5" id="KW-1185">Reference proteome</keyword>
<dbReference type="Gene3D" id="3.40.50.720">
    <property type="entry name" value="NAD(P)-binding Rossmann-like Domain"/>
    <property type="match status" value="1"/>
</dbReference>
<name>A0A238J4Z1_9RHOB</name>
<dbReference type="Pfam" id="PF03446">
    <property type="entry name" value="NAD_binding_2"/>
    <property type="match status" value="1"/>
</dbReference>
<dbReference type="SUPFAM" id="SSF51735">
    <property type="entry name" value="NAD(P)-binding Rossmann-fold domains"/>
    <property type="match status" value="1"/>
</dbReference>
<dbReference type="PIRSF" id="PIRSF000103">
    <property type="entry name" value="HIBADH"/>
    <property type="match status" value="1"/>
</dbReference>
<dbReference type="InterPro" id="IPR006115">
    <property type="entry name" value="6PGDH_NADP-bd"/>
</dbReference>
<feature type="domain" description="6-phosphogluconate dehydrogenase NADP-binding" evidence="2">
    <location>
        <begin position="3"/>
        <end position="158"/>
    </location>
</feature>
<dbReference type="InterPro" id="IPR036291">
    <property type="entry name" value="NAD(P)-bd_dom_sf"/>
</dbReference>
<evidence type="ECO:0000313" key="4">
    <source>
        <dbReference type="EMBL" id="SMX25819.1"/>
    </source>
</evidence>
<feature type="domain" description="NADPH-dependent reductive aminase-like C-terminal" evidence="3">
    <location>
        <begin position="171"/>
        <end position="285"/>
    </location>
</feature>
<evidence type="ECO:0000259" key="3">
    <source>
        <dbReference type="Pfam" id="PF21761"/>
    </source>
</evidence>
<organism evidence="4 5">
    <name type="scientific">Boseongicola aestuarii</name>
    <dbReference type="NCBI Taxonomy" id="1470561"/>
    <lineage>
        <taxon>Bacteria</taxon>
        <taxon>Pseudomonadati</taxon>
        <taxon>Pseudomonadota</taxon>
        <taxon>Alphaproteobacteria</taxon>
        <taxon>Rhodobacterales</taxon>
        <taxon>Paracoccaceae</taxon>
        <taxon>Boseongicola</taxon>
    </lineage>
</organism>
<proteinExistence type="predicted"/>
<dbReference type="EMBL" id="FXXQ01000032">
    <property type="protein sequence ID" value="SMX25819.1"/>
    <property type="molecule type" value="Genomic_DNA"/>
</dbReference>
<dbReference type="RefSeq" id="WP_176440387.1">
    <property type="nucleotide sequence ID" value="NZ_FXXQ01000032.1"/>
</dbReference>
<protein>
    <submittedName>
        <fullName evidence="4">2-hydroxy-3-oxopropionate reductase</fullName>
        <ecNumber evidence="4">1.1.1.60</ecNumber>
    </submittedName>
</protein>
<reference evidence="4 5" key="1">
    <citation type="submission" date="2017-05" db="EMBL/GenBank/DDBJ databases">
        <authorList>
            <person name="Song R."/>
            <person name="Chenine A.L."/>
            <person name="Ruprecht R.M."/>
        </authorList>
    </citation>
    <scope>NUCLEOTIDE SEQUENCE [LARGE SCALE GENOMIC DNA]</scope>
    <source>
        <strain evidence="4 5">CECT 8489</strain>
    </source>
</reference>
<dbReference type="GO" id="GO:0050661">
    <property type="term" value="F:NADP binding"/>
    <property type="evidence" value="ECO:0007669"/>
    <property type="project" value="InterPro"/>
</dbReference>
<dbReference type="GO" id="GO:0008679">
    <property type="term" value="F:2-hydroxy-3-oxopropionate reductase activity"/>
    <property type="evidence" value="ECO:0007669"/>
    <property type="project" value="UniProtKB-EC"/>
</dbReference>
<evidence type="ECO:0000313" key="5">
    <source>
        <dbReference type="Proteomes" id="UP000201838"/>
    </source>
</evidence>
<evidence type="ECO:0000259" key="2">
    <source>
        <dbReference type="Pfam" id="PF03446"/>
    </source>
</evidence>
<gene>
    <name evidence="4" type="primary">garR_6</name>
    <name evidence="4" type="ORF">BOA8489_03964</name>
</gene>
<dbReference type="InterPro" id="IPR051265">
    <property type="entry name" value="HIBADH-related_NP60_sf"/>
</dbReference>
<accession>A0A238J4Z1</accession>
<dbReference type="AlphaFoldDB" id="A0A238J4Z1"/>
<keyword evidence="1 4" id="KW-0560">Oxidoreductase</keyword>
<dbReference type="PANTHER" id="PTHR43580">
    <property type="entry name" value="OXIDOREDUCTASE GLYR1-RELATED"/>
    <property type="match status" value="1"/>
</dbReference>